<dbReference type="InterPro" id="IPR034704">
    <property type="entry name" value="Ribosomal_bL28/bL31-like_sf"/>
</dbReference>
<dbReference type="InterPro" id="IPR050096">
    <property type="entry name" value="Bacterial_rp_bL28"/>
</dbReference>
<comment type="similarity">
    <text evidence="1 5">Belongs to the bacterial ribosomal protein bL28 family.</text>
</comment>
<dbReference type="Gene3D" id="2.30.170.40">
    <property type="entry name" value="Ribosomal protein L28/L24"/>
    <property type="match status" value="1"/>
</dbReference>
<gene>
    <name evidence="5" type="primary">rpmB</name>
    <name evidence="7" type="ORF">GCM10025872_23630</name>
</gene>
<dbReference type="HAMAP" id="MF_00373">
    <property type="entry name" value="Ribosomal_bL28"/>
    <property type="match status" value="1"/>
</dbReference>
<proteinExistence type="inferred from homology"/>
<dbReference type="PANTHER" id="PTHR39080">
    <property type="entry name" value="50S RIBOSOMAL PROTEIN L28"/>
    <property type="match status" value="1"/>
</dbReference>
<dbReference type="Pfam" id="PF00830">
    <property type="entry name" value="Ribosomal_L28"/>
    <property type="match status" value="1"/>
</dbReference>
<feature type="region of interest" description="Disordered" evidence="6">
    <location>
        <begin position="64"/>
        <end position="85"/>
    </location>
</feature>
<evidence type="ECO:0000256" key="5">
    <source>
        <dbReference type="HAMAP-Rule" id="MF_00373"/>
    </source>
</evidence>
<name>A0ABN6YNW9_9MICO</name>
<accession>A0ABN6YNW9</accession>
<evidence type="ECO:0000256" key="1">
    <source>
        <dbReference type="ARBA" id="ARBA00008760"/>
    </source>
</evidence>
<dbReference type="PANTHER" id="PTHR39080:SF1">
    <property type="entry name" value="LARGE RIBOSOMAL SUBUNIT PROTEIN BL28A"/>
    <property type="match status" value="1"/>
</dbReference>
<dbReference type="InterPro" id="IPR001383">
    <property type="entry name" value="Ribosomal_bL28_bact-type"/>
</dbReference>
<dbReference type="InterPro" id="IPR037147">
    <property type="entry name" value="Ribosomal_bL28_sf"/>
</dbReference>
<reference evidence="7" key="1">
    <citation type="journal article" date="2014" name="Int. J. Syst. Evol. Microbiol.">
        <title>Complete genome of a new Firmicutes species belonging to the dominant human colonic microbiota ('Ruminococcus bicirculans') reveals two chromosomes and a selective capacity to utilize plant glucans.</title>
        <authorList>
            <consortium name="NISC Comparative Sequencing Program"/>
            <person name="Wegmann U."/>
            <person name="Louis P."/>
            <person name="Goesmann A."/>
            <person name="Henrissat B."/>
            <person name="Duncan S.H."/>
            <person name="Flint H.J."/>
        </authorList>
    </citation>
    <scope>NUCLEOTIDE SEQUENCE</scope>
    <source>
        <strain evidence="7">NBRC 110608</strain>
    </source>
</reference>
<evidence type="ECO:0000256" key="3">
    <source>
        <dbReference type="ARBA" id="ARBA00023274"/>
    </source>
</evidence>
<dbReference type="InterPro" id="IPR026569">
    <property type="entry name" value="Ribosomal_bL28"/>
</dbReference>
<reference evidence="7" key="2">
    <citation type="submission" date="2023-02" db="EMBL/GenBank/DDBJ databases">
        <authorList>
            <person name="Sun Q."/>
            <person name="Mori K."/>
        </authorList>
    </citation>
    <scope>NUCLEOTIDE SEQUENCE</scope>
    <source>
        <strain evidence="7">NBRC 110608</strain>
    </source>
</reference>
<keyword evidence="2 5" id="KW-0689">Ribosomal protein</keyword>
<evidence type="ECO:0000256" key="4">
    <source>
        <dbReference type="ARBA" id="ARBA00035174"/>
    </source>
</evidence>
<protein>
    <recommendedName>
        <fullName evidence="4 5">Large ribosomal subunit protein bL28</fullName>
    </recommendedName>
</protein>
<evidence type="ECO:0000313" key="7">
    <source>
        <dbReference type="EMBL" id="BDZ58706.1"/>
    </source>
</evidence>
<feature type="compositionally biased region" description="Basic and acidic residues" evidence="6">
    <location>
        <begin position="65"/>
        <end position="76"/>
    </location>
</feature>
<evidence type="ECO:0000256" key="6">
    <source>
        <dbReference type="SAM" id="MobiDB-lite"/>
    </source>
</evidence>
<evidence type="ECO:0000256" key="2">
    <source>
        <dbReference type="ARBA" id="ARBA00022980"/>
    </source>
</evidence>
<keyword evidence="3 5" id="KW-0687">Ribonucleoprotein</keyword>
<organism evidence="7">
    <name type="scientific">Barrientosiimonas endolithica</name>
    <dbReference type="NCBI Taxonomy" id="1535208"/>
    <lineage>
        <taxon>Bacteria</taxon>
        <taxon>Bacillati</taxon>
        <taxon>Actinomycetota</taxon>
        <taxon>Actinomycetes</taxon>
        <taxon>Micrococcales</taxon>
        <taxon>Dermacoccaceae</taxon>
        <taxon>Barrientosiimonas</taxon>
    </lineage>
</organism>
<dbReference type="SUPFAM" id="SSF143800">
    <property type="entry name" value="L28p-like"/>
    <property type="match status" value="1"/>
</dbReference>
<dbReference type="EMBL" id="AP027735">
    <property type="protein sequence ID" value="BDZ58706.1"/>
    <property type="molecule type" value="Genomic_DNA"/>
</dbReference>
<sequence length="154" mass="16894">MREANRPRVTVHGTRYVLARLPGVLHGHGGAAGGERGRGSPFWLVPRCSATLVRFPRVVRCHQARPHDGRAPRPELDQNDDDTVPTSGATVAATCDVCGKKPSFGHNISHSHRRTKRRWNPNIQRVRAKVGVNGSTPKRLNVCTSCLKAGKVTR</sequence>
<dbReference type="NCBIfam" id="TIGR00009">
    <property type="entry name" value="L28"/>
    <property type="match status" value="1"/>
</dbReference>